<dbReference type="GO" id="GO:0009507">
    <property type="term" value="C:chloroplast"/>
    <property type="evidence" value="ECO:0007669"/>
    <property type="project" value="UniProtKB-ARBA"/>
</dbReference>
<dbReference type="Gramene" id="CDP06780">
    <property type="protein sequence ID" value="CDP06780"/>
    <property type="gene ID" value="GSCOC_T00023746001"/>
</dbReference>
<dbReference type="FunCoup" id="A0A068UE07">
    <property type="interactions" value="1166"/>
</dbReference>
<dbReference type="PANTHER" id="PTHR47434">
    <property type="entry name" value="PROTEIN PTST HOMOLOG 3, CHLOROPLASTIC"/>
    <property type="match status" value="1"/>
</dbReference>
<dbReference type="OrthoDB" id="531008at2759"/>
<feature type="region of interest" description="Disordered" evidence="2">
    <location>
        <begin position="126"/>
        <end position="146"/>
    </location>
</feature>
<dbReference type="SUPFAM" id="SSF81296">
    <property type="entry name" value="E set domains"/>
    <property type="match status" value="1"/>
</dbReference>
<dbReference type="InParanoid" id="A0A068UE07"/>
<feature type="domain" description="AMP-activated protein kinase glycogen-binding" evidence="3">
    <location>
        <begin position="381"/>
        <end position="470"/>
    </location>
</feature>
<dbReference type="AlphaFoldDB" id="A0A068UE07"/>
<dbReference type="Pfam" id="PF16561">
    <property type="entry name" value="AMPK1_CBM"/>
    <property type="match status" value="1"/>
</dbReference>
<proteinExistence type="predicted"/>
<keyword evidence="1" id="KW-0175">Coiled coil</keyword>
<feature type="region of interest" description="Disordered" evidence="2">
    <location>
        <begin position="160"/>
        <end position="191"/>
    </location>
</feature>
<sequence>MSALCSRFPPVFHSLTSYKLSSLPNHNYLPAYPHRNRLRTWASVSKKPRGSRRVKSNEDLYNDIREFLSAVGLPHDHVPSMKQLSEHGRQDLANIVRRRGYKFIRELLTRSAEMQINISITEEKLTGGQHIPSGGEGHHEKVKDSCEDTSLLSEANEIKEHEKSLVEDAQTNTGLDSDKDDSCSPESSIYPSMQDKVAKFIQDGELDDVEDSGFDILNERTSQDSTAIAQSPYAIESNSISVLGQQNDPVLNSADTVNGNMASSSHQVEHRVLETSSSRIDSHSSEEANIIDFKEDQEIEAQNLGNQAEINHLKFILHQKELELTQLKEEIEKEKVALSILQTKADKEIIKAQKLILEKDAELQAAEESLSELKEASSLFPVEIQYWGEGEVVEVAGSFNGWHQKIKMDSQPSSSLSDPNGSRKSRLWRSVLWLYPGVYEIKFIVDGHWTVDPQRDSVTRDTLHNNILRVVR</sequence>
<name>A0A068UE07_COFCA</name>
<dbReference type="InterPro" id="IPR032640">
    <property type="entry name" value="AMPK1_CBM"/>
</dbReference>
<dbReference type="InterPro" id="IPR014756">
    <property type="entry name" value="Ig_E-set"/>
</dbReference>
<evidence type="ECO:0000313" key="4">
    <source>
        <dbReference type="EMBL" id="CDP06780.1"/>
    </source>
</evidence>
<dbReference type="EMBL" id="HG739106">
    <property type="protein sequence ID" value="CDP06780.1"/>
    <property type="molecule type" value="Genomic_DNA"/>
</dbReference>
<organism evidence="4 5">
    <name type="scientific">Coffea canephora</name>
    <name type="common">Robusta coffee</name>
    <dbReference type="NCBI Taxonomy" id="49390"/>
    <lineage>
        <taxon>Eukaryota</taxon>
        <taxon>Viridiplantae</taxon>
        <taxon>Streptophyta</taxon>
        <taxon>Embryophyta</taxon>
        <taxon>Tracheophyta</taxon>
        <taxon>Spermatophyta</taxon>
        <taxon>Magnoliopsida</taxon>
        <taxon>eudicotyledons</taxon>
        <taxon>Gunneridae</taxon>
        <taxon>Pentapetalae</taxon>
        <taxon>asterids</taxon>
        <taxon>lamiids</taxon>
        <taxon>Gentianales</taxon>
        <taxon>Rubiaceae</taxon>
        <taxon>Ixoroideae</taxon>
        <taxon>Gardenieae complex</taxon>
        <taxon>Bertiereae - Coffeeae clade</taxon>
        <taxon>Coffeeae</taxon>
        <taxon>Coffea</taxon>
    </lineage>
</organism>
<dbReference type="InterPro" id="IPR013783">
    <property type="entry name" value="Ig-like_fold"/>
</dbReference>
<reference evidence="5" key="1">
    <citation type="journal article" date="2014" name="Science">
        <title>The coffee genome provides insight into the convergent evolution of caffeine biosynthesis.</title>
        <authorList>
            <person name="Denoeud F."/>
            <person name="Carretero-Paulet L."/>
            <person name="Dereeper A."/>
            <person name="Droc G."/>
            <person name="Guyot R."/>
            <person name="Pietrella M."/>
            <person name="Zheng C."/>
            <person name="Alberti A."/>
            <person name="Anthony F."/>
            <person name="Aprea G."/>
            <person name="Aury J.M."/>
            <person name="Bento P."/>
            <person name="Bernard M."/>
            <person name="Bocs S."/>
            <person name="Campa C."/>
            <person name="Cenci A."/>
            <person name="Combes M.C."/>
            <person name="Crouzillat D."/>
            <person name="Da Silva C."/>
            <person name="Daddiego L."/>
            <person name="De Bellis F."/>
            <person name="Dussert S."/>
            <person name="Garsmeur O."/>
            <person name="Gayraud T."/>
            <person name="Guignon V."/>
            <person name="Jahn K."/>
            <person name="Jamilloux V."/>
            <person name="Joet T."/>
            <person name="Labadie K."/>
            <person name="Lan T."/>
            <person name="Leclercq J."/>
            <person name="Lepelley M."/>
            <person name="Leroy T."/>
            <person name="Li L.T."/>
            <person name="Librado P."/>
            <person name="Lopez L."/>
            <person name="Munoz A."/>
            <person name="Noel B."/>
            <person name="Pallavicini A."/>
            <person name="Perrotta G."/>
            <person name="Poncet V."/>
            <person name="Pot D."/>
            <person name="Priyono X."/>
            <person name="Rigoreau M."/>
            <person name="Rouard M."/>
            <person name="Rozas J."/>
            <person name="Tranchant-Dubreuil C."/>
            <person name="VanBuren R."/>
            <person name="Zhang Q."/>
            <person name="Andrade A.C."/>
            <person name="Argout X."/>
            <person name="Bertrand B."/>
            <person name="de Kochko A."/>
            <person name="Graziosi G."/>
            <person name="Henry R.J."/>
            <person name="Jayarama X."/>
            <person name="Ming R."/>
            <person name="Nagai C."/>
            <person name="Rounsley S."/>
            <person name="Sankoff D."/>
            <person name="Giuliano G."/>
            <person name="Albert V.A."/>
            <person name="Wincker P."/>
            <person name="Lashermes P."/>
        </authorList>
    </citation>
    <scope>NUCLEOTIDE SEQUENCE [LARGE SCALE GENOMIC DNA]</scope>
    <source>
        <strain evidence="5">cv. DH200-94</strain>
    </source>
</reference>
<feature type="compositionally biased region" description="Basic and acidic residues" evidence="2">
    <location>
        <begin position="136"/>
        <end position="146"/>
    </location>
</feature>
<evidence type="ECO:0000256" key="2">
    <source>
        <dbReference type="SAM" id="MobiDB-lite"/>
    </source>
</evidence>
<gene>
    <name evidence="4" type="ORF">GSCOC_T00023746001</name>
</gene>
<feature type="coiled-coil region" evidence="1">
    <location>
        <begin position="310"/>
        <end position="376"/>
    </location>
</feature>
<dbReference type="PANTHER" id="PTHR47434:SF2">
    <property type="entry name" value="PROTEIN PTST HOMOLOG 3, CHLOROPLASTIC"/>
    <property type="match status" value="1"/>
</dbReference>
<evidence type="ECO:0000313" key="5">
    <source>
        <dbReference type="Proteomes" id="UP000295252"/>
    </source>
</evidence>
<dbReference type="Proteomes" id="UP000295252">
    <property type="component" value="Chromosome VIII"/>
</dbReference>
<dbReference type="PhylomeDB" id="A0A068UE07"/>
<dbReference type="OMA" id="GWHHPIK"/>
<dbReference type="Gene3D" id="2.60.40.10">
    <property type="entry name" value="Immunoglobulins"/>
    <property type="match status" value="1"/>
</dbReference>
<evidence type="ECO:0000259" key="3">
    <source>
        <dbReference type="Pfam" id="PF16561"/>
    </source>
</evidence>
<evidence type="ECO:0000256" key="1">
    <source>
        <dbReference type="SAM" id="Coils"/>
    </source>
</evidence>
<protein>
    <recommendedName>
        <fullName evidence="3">AMP-activated protein kinase glycogen-binding domain-containing protein</fullName>
    </recommendedName>
</protein>
<keyword evidence="5" id="KW-1185">Reference proteome</keyword>
<accession>A0A068UE07</accession>
<dbReference type="CDD" id="cd02859">
    <property type="entry name" value="E_set_AMPKbeta_like_N"/>
    <property type="match status" value="1"/>
</dbReference>